<evidence type="ECO:0000313" key="2">
    <source>
        <dbReference type="Proteomes" id="UP001479436"/>
    </source>
</evidence>
<protein>
    <submittedName>
        <fullName evidence="1">Uncharacterized protein</fullName>
    </submittedName>
</protein>
<evidence type="ECO:0000313" key="1">
    <source>
        <dbReference type="EMBL" id="KAK9693900.1"/>
    </source>
</evidence>
<proteinExistence type="predicted"/>
<sequence>MLGEETLEEAEKSFSLSSVKRIRTVKMSVSTIKWKEQYRPVLKELAHNVNDLVTHTFAFLKFIFMKEFAKDDDFGLKEYRSTDKSRLSAKVRQAREKINTYKEEYCQLASYAFYMLPKIYEDNNMKSFNCFPLRKGFIPSYMTIDTNILNYHILKNKNFTGNKVDIWGSVVNPNFQALKSQNAKTMKFEVAIETNGVGMSILKKTLAQPEEAL</sequence>
<dbReference type="Proteomes" id="UP001479436">
    <property type="component" value="Unassembled WGS sequence"/>
</dbReference>
<comment type="caution">
    <text evidence="1">The sequence shown here is derived from an EMBL/GenBank/DDBJ whole genome shotgun (WGS) entry which is preliminary data.</text>
</comment>
<dbReference type="EMBL" id="JASJQH010008269">
    <property type="protein sequence ID" value="KAK9693900.1"/>
    <property type="molecule type" value="Genomic_DNA"/>
</dbReference>
<accession>A0ABR2VRG8</accession>
<gene>
    <name evidence="1" type="ORF">K7432_013685</name>
</gene>
<keyword evidence="2" id="KW-1185">Reference proteome</keyword>
<organism evidence="1 2">
    <name type="scientific">Basidiobolus ranarum</name>
    <dbReference type="NCBI Taxonomy" id="34480"/>
    <lineage>
        <taxon>Eukaryota</taxon>
        <taxon>Fungi</taxon>
        <taxon>Fungi incertae sedis</taxon>
        <taxon>Zoopagomycota</taxon>
        <taxon>Entomophthoromycotina</taxon>
        <taxon>Basidiobolomycetes</taxon>
        <taxon>Basidiobolales</taxon>
        <taxon>Basidiobolaceae</taxon>
        <taxon>Basidiobolus</taxon>
    </lineage>
</organism>
<name>A0ABR2VRG8_9FUNG</name>
<reference evidence="1 2" key="1">
    <citation type="submission" date="2023-04" db="EMBL/GenBank/DDBJ databases">
        <title>Genome of Basidiobolus ranarum AG-B5.</title>
        <authorList>
            <person name="Stajich J.E."/>
            <person name="Carter-House D."/>
            <person name="Gryganskyi A."/>
        </authorList>
    </citation>
    <scope>NUCLEOTIDE SEQUENCE [LARGE SCALE GENOMIC DNA]</scope>
    <source>
        <strain evidence="1 2">AG-B5</strain>
    </source>
</reference>